<proteinExistence type="predicted"/>
<dbReference type="AlphaFoldDB" id="A0A6A6R6Y8"/>
<evidence type="ECO:0000313" key="1">
    <source>
        <dbReference type="EMBL" id="KAF2500134.1"/>
    </source>
</evidence>
<protein>
    <submittedName>
        <fullName evidence="1">Uncharacterized protein</fullName>
    </submittedName>
</protein>
<dbReference type="InterPro" id="IPR052895">
    <property type="entry name" value="HetReg/Transcr_Mod"/>
</dbReference>
<dbReference type="Proteomes" id="UP000799750">
    <property type="component" value="Unassembled WGS sequence"/>
</dbReference>
<reference evidence="1" key="1">
    <citation type="journal article" date="2020" name="Stud. Mycol.">
        <title>101 Dothideomycetes genomes: a test case for predicting lifestyles and emergence of pathogens.</title>
        <authorList>
            <person name="Haridas S."/>
            <person name="Albert R."/>
            <person name="Binder M."/>
            <person name="Bloem J."/>
            <person name="Labutti K."/>
            <person name="Salamov A."/>
            <person name="Andreopoulos B."/>
            <person name="Baker S."/>
            <person name="Barry K."/>
            <person name="Bills G."/>
            <person name="Bluhm B."/>
            <person name="Cannon C."/>
            <person name="Castanera R."/>
            <person name="Culley D."/>
            <person name="Daum C."/>
            <person name="Ezra D."/>
            <person name="Gonzalez J."/>
            <person name="Henrissat B."/>
            <person name="Kuo A."/>
            <person name="Liang C."/>
            <person name="Lipzen A."/>
            <person name="Lutzoni F."/>
            <person name="Magnuson J."/>
            <person name="Mondo S."/>
            <person name="Nolan M."/>
            <person name="Ohm R."/>
            <person name="Pangilinan J."/>
            <person name="Park H.-J."/>
            <person name="Ramirez L."/>
            <person name="Alfaro M."/>
            <person name="Sun H."/>
            <person name="Tritt A."/>
            <person name="Yoshinaga Y."/>
            <person name="Zwiers L.-H."/>
            <person name="Turgeon B."/>
            <person name="Goodwin S."/>
            <person name="Spatafora J."/>
            <person name="Crous P."/>
            <person name="Grigoriev I."/>
        </authorList>
    </citation>
    <scope>NUCLEOTIDE SEQUENCE</scope>
    <source>
        <strain evidence="1">CBS 269.34</strain>
    </source>
</reference>
<sequence length="355" mass="40452">MTTTWIQVWLRRTIFISHVEYLNYHNHHQLCMLGTLHEGGKFKASLPADHVYGMFGLPALESMSQAIVPDYTKGHQSLFQQVARLSVEQQGNLDALSFVQHSGGISLKYPTWVAQWDKEICISPLFHPSNFSRGLYDASRSSSVQTVFSGDYMISTGVCVDSIQTRLESDYSYWSSPELYFADIENHPLLTFIRKNAKAVNKYICSSTILAYGRYLVGGAEGTFHDDDSERAVDFCQFVIELMKAGGESPDSYSDFETETEGVWQLYRAYVACKLWNRCLFRTENGYMGSGRDLLRAGENPKCWCSHVTCYFRNFQLQALCKASNVVLDPTRPRAQMQPGWKPKAWRYSVAGIRY</sequence>
<dbReference type="PANTHER" id="PTHR24148">
    <property type="entry name" value="ANKYRIN REPEAT DOMAIN-CONTAINING PROTEIN 39 HOMOLOG-RELATED"/>
    <property type="match status" value="1"/>
</dbReference>
<accession>A0A6A6R6Y8</accession>
<gene>
    <name evidence="1" type="ORF">BU16DRAFT_237232</name>
</gene>
<organism evidence="1 2">
    <name type="scientific">Lophium mytilinum</name>
    <dbReference type="NCBI Taxonomy" id="390894"/>
    <lineage>
        <taxon>Eukaryota</taxon>
        <taxon>Fungi</taxon>
        <taxon>Dikarya</taxon>
        <taxon>Ascomycota</taxon>
        <taxon>Pezizomycotina</taxon>
        <taxon>Dothideomycetes</taxon>
        <taxon>Pleosporomycetidae</taxon>
        <taxon>Mytilinidiales</taxon>
        <taxon>Mytilinidiaceae</taxon>
        <taxon>Lophium</taxon>
    </lineage>
</organism>
<dbReference type="PANTHER" id="PTHR24148:SF64">
    <property type="entry name" value="HETEROKARYON INCOMPATIBILITY DOMAIN-CONTAINING PROTEIN"/>
    <property type="match status" value="1"/>
</dbReference>
<dbReference type="EMBL" id="MU004183">
    <property type="protein sequence ID" value="KAF2500134.1"/>
    <property type="molecule type" value="Genomic_DNA"/>
</dbReference>
<keyword evidence="2" id="KW-1185">Reference proteome</keyword>
<name>A0A6A6R6Y8_9PEZI</name>
<evidence type="ECO:0000313" key="2">
    <source>
        <dbReference type="Proteomes" id="UP000799750"/>
    </source>
</evidence>